<gene>
    <name evidence="3" type="ORF">K443DRAFT_13009</name>
    <name evidence="2" type="ORF">K443DRAFT_15083</name>
</gene>
<evidence type="ECO:0000313" key="2">
    <source>
        <dbReference type="EMBL" id="KIJ90597.1"/>
    </source>
</evidence>
<keyword evidence="4" id="KW-1185">Reference proteome</keyword>
<evidence type="ECO:0000313" key="4">
    <source>
        <dbReference type="Proteomes" id="UP000054477"/>
    </source>
</evidence>
<protein>
    <submittedName>
        <fullName evidence="3">Uncharacterized protein</fullName>
    </submittedName>
</protein>
<accession>A0A0C9XAD7</accession>
<evidence type="ECO:0000313" key="3">
    <source>
        <dbReference type="EMBL" id="KIJ93242.1"/>
    </source>
</evidence>
<sequence length="141" mass="15582">MPHSSPAASFHPEASEFSDPRLFSRSPNDHLRSASDEACWRIRADLASECDDRWGGTWRIQDARPPGKGNDGATENWNPSHFEAATNAHLSETKWSSSFSVRGNSLGTFAQTLQVGMTTSGEGREPRVTGGWGERFWTEDV</sequence>
<name>A0A0C9XAD7_9AGAR</name>
<organism evidence="3 4">
    <name type="scientific">Laccaria amethystina LaAM-08-1</name>
    <dbReference type="NCBI Taxonomy" id="1095629"/>
    <lineage>
        <taxon>Eukaryota</taxon>
        <taxon>Fungi</taxon>
        <taxon>Dikarya</taxon>
        <taxon>Basidiomycota</taxon>
        <taxon>Agaricomycotina</taxon>
        <taxon>Agaricomycetes</taxon>
        <taxon>Agaricomycetidae</taxon>
        <taxon>Agaricales</taxon>
        <taxon>Agaricineae</taxon>
        <taxon>Hydnangiaceae</taxon>
        <taxon>Laccaria</taxon>
    </lineage>
</organism>
<evidence type="ECO:0000256" key="1">
    <source>
        <dbReference type="SAM" id="MobiDB-lite"/>
    </source>
</evidence>
<proteinExistence type="predicted"/>
<reference evidence="3" key="3">
    <citation type="submission" date="2015-02" db="EMBL/GenBank/DDBJ databases">
        <title>Evolutionary Origins and Diversification of the Mycorrhizal Mutualists.</title>
        <authorList>
            <consortium name="DOE Joint Genome Institute"/>
            <consortium name="Mycorrhizal Genomics Consortium"/>
            <person name="Kohler A."/>
            <person name="Kuo A."/>
            <person name="Nagy L.G."/>
            <person name="Floudas D."/>
            <person name="Copeland A."/>
            <person name="Barry K.W."/>
            <person name="Cichocki N."/>
            <person name="Veneault-Fourrey C."/>
            <person name="LaButti K."/>
            <person name="Lindquist E.A."/>
            <person name="Lipzen A."/>
            <person name="Lundell T."/>
            <person name="Morin E."/>
            <person name="Murat C."/>
            <person name="Riley R."/>
            <person name="Ohm R."/>
            <person name="Sun H."/>
            <person name="Tunlid A."/>
            <person name="Henrissat B."/>
            <person name="Grigoriev I.V."/>
            <person name="Hibbett D.S."/>
            <person name="Martin F."/>
        </authorList>
    </citation>
    <scope>NUCLEOTIDE SEQUENCE</scope>
    <source>
        <strain evidence="3 4">LaAM-08-1</strain>
    </source>
</reference>
<reference evidence="4" key="2">
    <citation type="submission" date="2015-01" db="EMBL/GenBank/DDBJ databases">
        <title>Evolutionary Origins and Diversification of the Mycorrhizal Mutualists.</title>
        <authorList>
            <consortium name="DOE Joint Genome Institute"/>
            <consortium name="Mycorrhizal Genomics Consortium"/>
            <person name="Kohler A."/>
            <person name="Kuo A."/>
            <person name="Nagy L.G."/>
            <person name="Floudas D."/>
            <person name="Copeland A."/>
            <person name="Barry K.W."/>
            <person name="Cichocki N."/>
            <person name="Veneault-Fourrey C."/>
            <person name="LaButti K."/>
            <person name="Lindquist E.A."/>
            <person name="Lipzen A."/>
            <person name="Lundell T."/>
            <person name="Morin E."/>
            <person name="Murat C."/>
            <person name="Riley R."/>
            <person name="Ohm R."/>
            <person name="Sun H."/>
            <person name="Tunlid A."/>
            <person name="Henrissat B."/>
            <person name="Grigoriev I.V."/>
            <person name="Hibbett D.S."/>
            <person name="Martin F."/>
        </authorList>
    </citation>
    <scope>NUCLEOTIDE SEQUENCE [LARGE SCALE GENOMIC DNA]</scope>
    <source>
        <strain evidence="2 4">LaAM-08-1</strain>
    </source>
</reference>
<dbReference type="AlphaFoldDB" id="A0A0C9XAD7"/>
<reference evidence="3 4" key="1">
    <citation type="submission" date="2014-04" db="EMBL/GenBank/DDBJ databases">
        <authorList>
            <consortium name="DOE Joint Genome Institute"/>
            <person name="Kuo A."/>
            <person name="Kohler A."/>
            <person name="Nagy L.G."/>
            <person name="Floudas D."/>
            <person name="Copeland A."/>
            <person name="Barry K.W."/>
            <person name="Cichocki N."/>
            <person name="Veneault-Fourrey C."/>
            <person name="LaButti K."/>
            <person name="Lindquist E.A."/>
            <person name="Lipzen A."/>
            <person name="Lundell T."/>
            <person name="Morin E."/>
            <person name="Murat C."/>
            <person name="Sun H."/>
            <person name="Tunlid A."/>
            <person name="Henrissat B."/>
            <person name="Grigoriev I.V."/>
            <person name="Hibbett D.S."/>
            <person name="Martin F."/>
            <person name="Nordberg H.P."/>
            <person name="Cantor M.N."/>
            <person name="Hua S.X."/>
        </authorList>
    </citation>
    <scope>NUCLEOTIDE SEQUENCE [LARGE SCALE GENOMIC DNA]</scope>
    <source>
        <strain evidence="3 4">LaAM-08-1</strain>
    </source>
</reference>
<feature type="region of interest" description="Disordered" evidence="1">
    <location>
        <begin position="1"/>
        <end position="34"/>
    </location>
</feature>
<dbReference type="EMBL" id="KN839146">
    <property type="protein sequence ID" value="KIJ90597.1"/>
    <property type="molecule type" value="Genomic_DNA"/>
</dbReference>
<dbReference type="Proteomes" id="UP000054477">
    <property type="component" value="Unassembled WGS sequence"/>
</dbReference>
<dbReference type="EMBL" id="KN838856">
    <property type="protein sequence ID" value="KIJ93242.1"/>
    <property type="molecule type" value="Genomic_DNA"/>
</dbReference>
<feature type="region of interest" description="Disordered" evidence="1">
    <location>
        <begin position="57"/>
        <end position="79"/>
    </location>
</feature>
<dbReference type="HOGENOM" id="CLU_1825595_0_0_1"/>